<evidence type="ECO:0000313" key="2">
    <source>
        <dbReference type="Proteomes" id="UP000005237"/>
    </source>
</evidence>
<sequence length="137" mass="15958">MSEDHLFPSLDGLSVRSCVFTICDHLWSDGLATLPRFLLPFILHKPLRVKKRQYFRHCLRIVSYTPRRACLATQVHTVVVVVVVHSSRTRFSLQDASDCTLHVWAEQSRSSCFRRRLSFSFLLLFGILRIHNETRVC</sequence>
<accession>A0A8R1ER81</accession>
<reference evidence="1" key="2">
    <citation type="submission" date="2022-06" db="UniProtKB">
        <authorList>
            <consortium name="EnsemblMetazoa"/>
        </authorList>
    </citation>
    <scope>IDENTIFICATION</scope>
    <source>
        <strain evidence="1">DF5081</strain>
    </source>
</reference>
<dbReference type="EnsemblMetazoa" id="CJA38804.1">
    <property type="protein sequence ID" value="CJA38804.1"/>
    <property type="gene ID" value="WBGene00214651"/>
</dbReference>
<proteinExistence type="predicted"/>
<keyword evidence="2" id="KW-1185">Reference proteome</keyword>
<reference evidence="2" key="1">
    <citation type="submission" date="2010-08" db="EMBL/GenBank/DDBJ databases">
        <authorList>
            <consortium name="Caenorhabditis japonica Sequencing Consortium"/>
            <person name="Wilson R.K."/>
        </authorList>
    </citation>
    <scope>NUCLEOTIDE SEQUENCE [LARGE SCALE GENOMIC DNA]</scope>
    <source>
        <strain evidence="2">DF5081</strain>
    </source>
</reference>
<organism evidence="1 2">
    <name type="scientific">Caenorhabditis japonica</name>
    <dbReference type="NCBI Taxonomy" id="281687"/>
    <lineage>
        <taxon>Eukaryota</taxon>
        <taxon>Metazoa</taxon>
        <taxon>Ecdysozoa</taxon>
        <taxon>Nematoda</taxon>
        <taxon>Chromadorea</taxon>
        <taxon>Rhabditida</taxon>
        <taxon>Rhabditina</taxon>
        <taxon>Rhabditomorpha</taxon>
        <taxon>Rhabditoidea</taxon>
        <taxon>Rhabditidae</taxon>
        <taxon>Peloderinae</taxon>
        <taxon>Caenorhabditis</taxon>
    </lineage>
</organism>
<name>A0A8R1ER81_CAEJA</name>
<protein>
    <submittedName>
        <fullName evidence="1">Uncharacterized protein</fullName>
    </submittedName>
</protein>
<dbReference type="Proteomes" id="UP000005237">
    <property type="component" value="Unassembled WGS sequence"/>
</dbReference>
<evidence type="ECO:0000313" key="1">
    <source>
        <dbReference type="EnsemblMetazoa" id="CJA38804.1"/>
    </source>
</evidence>
<dbReference type="AlphaFoldDB" id="A0A8R1ER81"/>